<evidence type="ECO:0000256" key="2">
    <source>
        <dbReference type="ARBA" id="ARBA00008806"/>
    </source>
</evidence>
<dbReference type="PANTHER" id="PTHR37937:SF1">
    <property type="entry name" value="CONJUGATIVE TRANSFER: DNA TRANSPORT"/>
    <property type="match status" value="1"/>
</dbReference>
<dbReference type="Gene3D" id="1.10.8.730">
    <property type="match status" value="1"/>
</dbReference>
<feature type="transmembrane region" description="Helical" evidence="7">
    <location>
        <begin position="64"/>
        <end position="84"/>
    </location>
</feature>
<dbReference type="GeneID" id="303172128"/>
<evidence type="ECO:0000313" key="8">
    <source>
        <dbReference type="EMBL" id="SJM51504.1"/>
    </source>
</evidence>
<name>A0A1R4F6H3_9MICO</name>
<dbReference type="InterPro" id="IPR003688">
    <property type="entry name" value="TraG/VirD4"/>
</dbReference>
<protein>
    <submittedName>
        <fullName evidence="8">TrsK-like protein</fullName>
    </submittedName>
</protein>
<dbReference type="GO" id="GO:0005886">
    <property type="term" value="C:plasma membrane"/>
    <property type="evidence" value="ECO:0007669"/>
    <property type="project" value="UniProtKB-SubCell"/>
</dbReference>
<evidence type="ECO:0000256" key="5">
    <source>
        <dbReference type="ARBA" id="ARBA00022989"/>
    </source>
</evidence>
<evidence type="ECO:0000256" key="7">
    <source>
        <dbReference type="SAM" id="Phobius"/>
    </source>
</evidence>
<reference evidence="8 9" key="1">
    <citation type="submission" date="2017-02" db="EMBL/GenBank/DDBJ databases">
        <authorList>
            <person name="Peterson S.W."/>
        </authorList>
    </citation>
    <scope>NUCLEOTIDE SEQUENCE [LARGE SCALE GENOMIC DNA]</scope>
    <source>
        <strain evidence="8 9">LMG 22410</strain>
    </source>
</reference>
<keyword evidence="6 7" id="KW-0472">Membrane</keyword>
<evidence type="ECO:0000256" key="3">
    <source>
        <dbReference type="ARBA" id="ARBA00022475"/>
    </source>
</evidence>
<evidence type="ECO:0000313" key="9">
    <source>
        <dbReference type="Proteomes" id="UP000195787"/>
    </source>
</evidence>
<dbReference type="EMBL" id="FUHU01000018">
    <property type="protein sequence ID" value="SJM51504.1"/>
    <property type="molecule type" value="Genomic_DNA"/>
</dbReference>
<evidence type="ECO:0000256" key="1">
    <source>
        <dbReference type="ARBA" id="ARBA00004651"/>
    </source>
</evidence>
<dbReference type="AlphaFoldDB" id="A0A1R4F6H3"/>
<dbReference type="SUPFAM" id="SSF52540">
    <property type="entry name" value="P-loop containing nucleoside triphosphate hydrolases"/>
    <property type="match status" value="1"/>
</dbReference>
<keyword evidence="9" id="KW-1185">Reference proteome</keyword>
<dbReference type="NCBIfam" id="NF045973">
    <property type="entry name" value="conju_CD1115"/>
    <property type="match status" value="1"/>
</dbReference>
<proteinExistence type="inferred from homology"/>
<dbReference type="Gene3D" id="3.40.50.300">
    <property type="entry name" value="P-loop containing nucleotide triphosphate hydrolases"/>
    <property type="match status" value="2"/>
</dbReference>
<keyword evidence="3" id="KW-1003">Cell membrane</keyword>
<dbReference type="PANTHER" id="PTHR37937">
    <property type="entry name" value="CONJUGATIVE TRANSFER: DNA TRANSPORT"/>
    <property type="match status" value="1"/>
</dbReference>
<dbReference type="InterPro" id="IPR027417">
    <property type="entry name" value="P-loop_NTPase"/>
</dbReference>
<keyword evidence="5 7" id="KW-1133">Transmembrane helix</keyword>
<dbReference type="CDD" id="cd01127">
    <property type="entry name" value="TrwB_TraG_TraD_VirD4"/>
    <property type="match status" value="1"/>
</dbReference>
<organism evidence="8 9">
    <name type="scientific">Agrococcus casei LMG 22410</name>
    <dbReference type="NCBI Taxonomy" id="1255656"/>
    <lineage>
        <taxon>Bacteria</taxon>
        <taxon>Bacillati</taxon>
        <taxon>Actinomycetota</taxon>
        <taxon>Actinomycetes</taxon>
        <taxon>Micrococcales</taxon>
        <taxon>Microbacteriaceae</taxon>
        <taxon>Agrococcus</taxon>
    </lineage>
</organism>
<keyword evidence="4 7" id="KW-0812">Transmembrane</keyword>
<dbReference type="OrthoDB" id="5496837at2"/>
<dbReference type="Proteomes" id="UP000195787">
    <property type="component" value="Unassembled WGS sequence"/>
</dbReference>
<evidence type="ECO:0000256" key="4">
    <source>
        <dbReference type="ARBA" id="ARBA00022692"/>
    </source>
</evidence>
<dbReference type="Pfam" id="PF02534">
    <property type="entry name" value="T4SS-DNA_transf"/>
    <property type="match status" value="1"/>
</dbReference>
<gene>
    <name evidence="8" type="ORF">CZ674_02795</name>
</gene>
<dbReference type="RefSeq" id="WP_159456876.1">
    <property type="nucleotide sequence ID" value="NZ_FUHU01000018.1"/>
</dbReference>
<comment type="subcellular location">
    <subcellularLocation>
        <location evidence="1">Cell membrane</location>
        <topology evidence="1">Multi-pass membrane protein</topology>
    </subcellularLocation>
</comment>
<dbReference type="InterPro" id="IPR051539">
    <property type="entry name" value="T4SS-coupling_protein"/>
</dbReference>
<sequence>MSQGFTKGKVIGALIGGGIVFYLGNRATHFTMTEYAAGTPVNEIPKQFLPALGASLFQLDFDQAALIGGTVAAVLFLLIVLYGMSGKKNTRQGEEQGSAAWATARDMKPLTTKHPAKRLQLTATEGLALDPYKTRRNLNVCVLGASGTGKTRGYVLPNLSTIEGWSFAVTDPKGEIYRTMRKPLEAKGLRVRTFNLVDLRQSNRFNPLAYINDTEPETGVAQLTETIMANTSGKESRGDGFWERAERALLTALIAYVWATTTEESGQMHLPSVVDLHKAMEGSESNPDEFNSDTDLKMEAARKIVEEWKADPAAFGAEDEAVMKMLDFAARQYRVYQQGPAETRLSVVISLGVRLAPLDMHDVREILSSDDIGLDRVGREPTALFLQLPDTHVTFRFLAAMFWQSLFAENVYIADHNEGGTLDVPLHCFLDEFANIGKIPSFEVLMATIRSRGISASIIVQAFSQGKAIWRDDWNAIVGNCDSLLFLGGRDQETNEWLSKQLGDETITMDEFSQTYGVTGSRTKAQRTLKRALLTADEIGRMSNDEAILLIRGLKPFKSRKAAIKTTAGV</sequence>
<comment type="similarity">
    <text evidence="2">Belongs to the VirD4/TraG family.</text>
</comment>
<evidence type="ECO:0000256" key="6">
    <source>
        <dbReference type="ARBA" id="ARBA00023136"/>
    </source>
</evidence>
<accession>A0A1R4F6H3</accession>